<evidence type="ECO:0000313" key="9">
    <source>
        <dbReference type="Proteomes" id="UP001056012"/>
    </source>
</evidence>
<comment type="cofactor">
    <cofactor evidence="1">
        <name>FMN</name>
        <dbReference type="ChEBI" id="CHEBI:58210"/>
    </cofactor>
</comment>
<feature type="binding site" evidence="5">
    <location>
        <position position="205"/>
    </location>
    <ligand>
        <name>glyoxylate</name>
        <dbReference type="ChEBI" id="CHEBI:36655"/>
    </ligand>
</feature>
<keyword evidence="5" id="KW-0288">FMN</keyword>
<dbReference type="GO" id="GO:0016491">
    <property type="term" value="F:oxidoreductase activity"/>
    <property type="evidence" value="ECO:0007669"/>
    <property type="project" value="UniProtKB-KW"/>
</dbReference>
<feature type="binding site" evidence="5">
    <location>
        <position position="335"/>
    </location>
    <ligand>
        <name>glyoxylate</name>
        <dbReference type="ChEBI" id="CHEBI:36655"/>
    </ligand>
</feature>
<sequence length="447" mass="48610">MTDTKAVSKTAETASYEPDPDAYTSYQRDIYASLRPPKYSTKPSQWEASARAAIPLPNFLYVAGSAGSEDTYRANVSAFSRYRLLPKMLVPVTRRDMSVTLFGTRYTSPLLVAPIGVQEILHSDGEEATARACASLKIPMILSTAATRTIEQVAAANTSTGDRWFQLYWPKPSAEAFTASLLRRAKENGYKVLVVTLDTFMLGWRPNDLDESYLPFIWGQGCANGFSDPVFNQLFDEETARDTRSVAEKAAEIWEILKRPGSIGGAAKVLANASVIKKSLFFTNLVASGAYRDWSQLEKLKEMWDGPIVLKGIQTVEDAHRAIQHGMQGIVVSNHGGRQLDGAIASLDALAEITADEKVKSSGLTVLFDSGIRTGSDVLKAMALGAKAVLVGRPYAYGLAMGGEEGVKHVLNCLRAETDNALANLGKTSLAELSRADLRIMQELGKL</sequence>
<dbReference type="SUPFAM" id="SSF51395">
    <property type="entry name" value="FMN-linked oxidoreductases"/>
    <property type="match status" value="1"/>
</dbReference>
<dbReference type="InterPro" id="IPR013785">
    <property type="entry name" value="Aldolase_TIM"/>
</dbReference>
<feature type="domain" description="FMN hydroxy acid dehydrogenase" evidence="7">
    <location>
        <begin position="35"/>
        <end position="443"/>
    </location>
</feature>
<evidence type="ECO:0000256" key="1">
    <source>
        <dbReference type="ARBA" id="ARBA00001917"/>
    </source>
</evidence>
<evidence type="ECO:0000256" key="2">
    <source>
        <dbReference type="ARBA" id="ARBA00023002"/>
    </source>
</evidence>
<feature type="binding site" evidence="5">
    <location>
        <position position="338"/>
    </location>
    <ligand>
        <name>glyoxylate</name>
        <dbReference type="ChEBI" id="CHEBI:36655"/>
    </ligand>
</feature>
<feature type="binding site" evidence="5">
    <location>
        <begin position="392"/>
        <end position="393"/>
    </location>
    <ligand>
        <name>FMN</name>
        <dbReference type="ChEBI" id="CHEBI:58210"/>
    </ligand>
</feature>
<comment type="similarity">
    <text evidence="3">Belongs to the FMN-dependent alpha-hydroxy acid dehydrogenase family.</text>
</comment>
<feature type="binding site" evidence="5">
    <location>
        <position position="61"/>
    </location>
    <ligand>
        <name>glyoxylate</name>
        <dbReference type="ChEBI" id="CHEBI:36655"/>
    </ligand>
</feature>
<feature type="binding site" evidence="5">
    <location>
        <position position="333"/>
    </location>
    <ligand>
        <name>FMN</name>
        <dbReference type="ChEBI" id="CHEBI:58210"/>
    </ligand>
</feature>
<dbReference type="InterPro" id="IPR000262">
    <property type="entry name" value="FMN-dep_DH"/>
</dbReference>
<dbReference type="OrthoDB" id="25826at2759"/>
<dbReference type="InterPro" id="IPR008259">
    <property type="entry name" value="FMN_hydac_DH_AS"/>
</dbReference>
<dbReference type="InterPro" id="IPR037350">
    <property type="entry name" value="LMO_FMN"/>
</dbReference>
<keyword evidence="2" id="KW-0560">Oxidoreductase</keyword>
<reference evidence="8" key="1">
    <citation type="submission" date="2021-12" db="EMBL/GenBank/DDBJ databases">
        <title>Curvularia clavata genome.</title>
        <authorList>
            <person name="Cao Y."/>
        </authorList>
    </citation>
    <scope>NUCLEOTIDE SEQUENCE</scope>
    <source>
        <strain evidence="8">Yc1106</strain>
    </source>
</reference>
<feature type="binding site" evidence="5">
    <location>
        <position position="168"/>
    </location>
    <ligand>
        <name>glyoxylate</name>
        <dbReference type="ChEBI" id="CHEBI:36655"/>
    </ligand>
</feature>
<dbReference type="PANTHER" id="PTHR10578">
    <property type="entry name" value="S -2-HYDROXY-ACID OXIDASE-RELATED"/>
    <property type="match status" value="1"/>
</dbReference>
<dbReference type="VEuPathDB" id="FungiDB:yc1106_08388"/>
<dbReference type="InterPro" id="IPR037396">
    <property type="entry name" value="FMN_HAD"/>
</dbReference>
<dbReference type="AlphaFoldDB" id="A0A9Q9DWP5"/>
<organism evidence="8 9">
    <name type="scientific">Curvularia clavata</name>
    <dbReference type="NCBI Taxonomy" id="95742"/>
    <lineage>
        <taxon>Eukaryota</taxon>
        <taxon>Fungi</taxon>
        <taxon>Dikarya</taxon>
        <taxon>Ascomycota</taxon>
        <taxon>Pezizomycotina</taxon>
        <taxon>Dothideomycetes</taxon>
        <taxon>Pleosporomycetidae</taxon>
        <taxon>Pleosporales</taxon>
        <taxon>Pleosporineae</taxon>
        <taxon>Pleosporaceae</taxon>
        <taxon>Curvularia</taxon>
    </lineage>
</organism>
<feature type="binding site" evidence="5">
    <location>
        <position position="311"/>
    </location>
    <ligand>
        <name>FMN</name>
        <dbReference type="ChEBI" id="CHEBI:58210"/>
    </ligand>
</feature>
<dbReference type="PIRSF" id="PIRSF000138">
    <property type="entry name" value="Al-hdrx_acd_dh"/>
    <property type="match status" value="1"/>
</dbReference>
<name>A0A9Q9DWP5_CURCL</name>
<dbReference type="PANTHER" id="PTHR10578:SF86">
    <property type="entry name" value="DEPENDENT DEHYDROGENASE, PUTATIVE (AFU_ORTHOLOGUE AFUA_6G02720)-RELATED"/>
    <property type="match status" value="1"/>
</dbReference>
<dbReference type="EMBL" id="CP089279">
    <property type="protein sequence ID" value="USP81114.1"/>
    <property type="molecule type" value="Genomic_DNA"/>
</dbReference>
<keyword evidence="5" id="KW-0285">Flavoprotein</keyword>
<feature type="region of interest" description="Disordered" evidence="6">
    <location>
        <begin position="1"/>
        <end position="22"/>
    </location>
</feature>
<keyword evidence="9" id="KW-1185">Reference proteome</keyword>
<evidence type="ECO:0000259" key="7">
    <source>
        <dbReference type="PROSITE" id="PS51349"/>
    </source>
</evidence>
<evidence type="ECO:0000256" key="3">
    <source>
        <dbReference type="ARBA" id="ARBA00024042"/>
    </source>
</evidence>
<feature type="active site" description="Proton acceptor" evidence="4">
    <location>
        <position position="335"/>
    </location>
</feature>
<gene>
    <name evidence="8" type="ORF">yc1106_08388</name>
</gene>
<dbReference type="InterPro" id="IPR012133">
    <property type="entry name" value="Alpha-hydoxy_acid_DH_FMN"/>
</dbReference>
<evidence type="ECO:0000256" key="4">
    <source>
        <dbReference type="PIRSR" id="PIRSR000138-1"/>
    </source>
</evidence>
<dbReference type="Gene3D" id="3.20.20.70">
    <property type="entry name" value="Aldolase class I"/>
    <property type="match status" value="1"/>
</dbReference>
<dbReference type="Pfam" id="PF01070">
    <property type="entry name" value="FMN_dh"/>
    <property type="match status" value="1"/>
</dbReference>
<dbReference type="PROSITE" id="PS51349">
    <property type="entry name" value="FMN_HYDROXY_ACID_DH_2"/>
    <property type="match status" value="1"/>
</dbReference>
<dbReference type="CDD" id="cd03332">
    <property type="entry name" value="LMO_FMN"/>
    <property type="match status" value="1"/>
</dbReference>
<feature type="binding site" evidence="5">
    <location>
        <position position="143"/>
    </location>
    <ligand>
        <name>FMN</name>
        <dbReference type="ChEBI" id="CHEBI:58210"/>
    </ligand>
</feature>
<evidence type="ECO:0000256" key="6">
    <source>
        <dbReference type="SAM" id="MobiDB-lite"/>
    </source>
</evidence>
<dbReference type="GO" id="GO:0010181">
    <property type="term" value="F:FMN binding"/>
    <property type="evidence" value="ECO:0007669"/>
    <property type="project" value="InterPro"/>
</dbReference>
<evidence type="ECO:0000256" key="5">
    <source>
        <dbReference type="PIRSR" id="PIRSR000138-2"/>
    </source>
</evidence>
<evidence type="ECO:0000313" key="8">
    <source>
        <dbReference type="EMBL" id="USP81114.1"/>
    </source>
</evidence>
<feature type="compositionally biased region" description="Polar residues" evidence="6">
    <location>
        <begin position="1"/>
        <end position="13"/>
    </location>
</feature>
<dbReference type="PROSITE" id="PS00557">
    <property type="entry name" value="FMN_HYDROXY_ACID_DH_1"/>
    <property type="match status" value="1"/>
</dbReference>
<feature type="binding site" evidence="5">
    <location>
        <begin position="369"/>
        <end position="373"/>
    </location>
    <ligand>
        <name>FMN</name>
        <dbReference type="ChEBI" id="CHEBI:58210"/>
    </ligand>
</feature>
<accession>A0A9Q9DWP5</accession>
<protein>
    <recommendedName>
        <fullName evidence="7">FMN hydroxy acid dehydrogenase domain-containing protein</fullName>
    </recommendedName>
</protein>
<feature type="binding site" evidence="5">
    <location>
        <begin position="114"/>
        <end position="116"/>
    </location>
    <ligand>
        <name>FMN</name>
        <dbReference type="ChEBI" id="CHEBI:58210"/>
    </ligand>
</feature>
<dbReference type="Proteomes" id="UP001056012">
    <property type="component" value="Chromosome 6"/>
</dbReference>
<proteinExistence type="inferred from homology"/>
<feature type="binding site" evidence="5">
    <location>
        <position position="166"/>
    </location>
    <ligand>
        <name>FMN</name>
        <dbReference type="ChEBI" id="CHEBI:58210"/>
    </ligand>
</feature>
<feature type="binding site" evidence="5">
    <location>
        <position position="196"/>
    </location>
    <ligand>
        <name>FMN</name>
        <dbReference type="ChEBI" id="CHEBI:58210"/>
    </ligand>
</feature>